<accession>F0H3V0</accession>
<sequence length="37" mass="4392">MRRQSPDTVKQPCRNIPDSNTPHRTQETRLSRSADRR</sequence>
<protein>
    <submittedName>
        <fullName evidence="2">Uncharacterized protein</fullName>
    </submittedName>
</protein>
<name>F0H3V0_9BACT</name>
<feature type="region of interest" description="Disordered" evidence="1">
    <location>
        <begin position="1"/>
        <end position="37"/>
    </location>
</feature>
<dbReference type="EMBL" id="AEXO01000008">
    <property type="protein sequence ID" value="EGC87472.1"/>
    <property type="molecule type" value="Genomic_DNA"/>
</dbReference>
<comment type="caution">
    <text evidence="2">The sequence shown here is derived from an EMBL/GenBank/DDBJ whole genome shotgun (WGS) entry which is preliminary data.</text>
</comment>
<feature type="compositionally biased region" description="Basic and acidic residues" evidence="1">
    <location>
        <begin position="24"/>
        <end position="37"/>
    </location>
</feature>
<organism evidence="2 3">
    <name type="scientific">Prevotella denticola CRIS 18C-A</name>
    <dbReference type="NCBI Taxonomy" id="944557"/>
    <lineage>
        <taxon>Bacteria</taxon>
        <taxon>Pseudomonadati</taxon>
        <taxon>Bacteroidota</taxon>
        <taxon>Bacteroidia</taxon>
        <taxon>Bacteroidales</taxon>
        <taxon>Prevotellaceae</taxon>
        <taxon>Prevotella</taxon>
    </lineage>
</organism>
<evidence type="ECO:0000313" key="2">
    <source>
        <dbReference type="EMBL" id="EGC87472.1"/>
    </source>
</evidence>
<reference evidence="2 3" key="1">
    <citation type="submission" date="2011-02" db="EMBL/GenBank/DDBJ databases">
        <authorList>
            <person name="Durkin A.S."/>
            <person name="Madupu R."/>
            <person name="Torralba M."/>
            <person name="Gillis M."/>
            <person name="Methe B."/>
            <person name="Sutton G."/>
            <person name="Nelson K.E."/>
        </authorList>
    </citation>
    <scope>NUCLEOTIDE SEQUENCE [LARGE SCALE GENOMIC DNA]</scope>
    <source>
        <strain evidence="2 3">CRIS 18C-A</strain>
    </source>
</reference>
<gene>
    <name evidence="2" type="ORF">HMPREF9303_2286</name>
</gene>
<keyword evidence="3" id="KW-1185">Reference proteome</keyword>
<dbReference type="AlphaFoldDB" id="F0H3V0"/>
<evidence type="ECO:0000313" key="3">
    <source>
        <dbReference type="Proteomes" id="UP000003155"/>
    </source>
</evidence>
<evidence type="ECO:0000256" key="1">
    <source>
        <dbReference type="SAM" id="MobiDB-lite"/>
    </source>
</evidence>
<proteinExistence type="predicted"/>
<dbReference type="Proteomes" id="UP000003155">
    <property type="component" value="Unassembled WGS sequence"/>
</dbReference>